<gene>
    <name evidence="5" type="ORF">HK57_00401</name>
</gene>
<name>A0A0C1E2L9_ASPUT</name>
<dbReference type="Proteomes" id="UP000053475">
    <property type="component" value="Unassembled WGS sequence"/>
</dbReference>
<proteinExistence type="inferred from homology"/>
<protein>
    <recommendedName>
        <fullName evidence="7">IBR finger domain protein</fullName>
    </recommendedName>
</protein>
<dbReference type="GO" id="GO:0000140">
    <property type="term" value="F:acylglycerone-phosphate reductase (NADP+) activity"/>
    <property type="evidence" value="ECO:0007669"/>
    <property type="project" value="TreeGrafter"/>
</dbReference>
<dbReference type="GO" id="GO:0004806">
    <property type="term" value="F:triacylglycerol lipase activity"/>
    <property type="evidence" value="ECO:0007669"/>
    <property type="project" value="TreeGrafter"/>
</dbReference>
<dbReference type="InterPro" id="IPR020904">
    <property type="entry name" value="Sc_DH/Rdtase_CS"/>
</dbReference>
<dbReference type="PANTHER" id="PTHR44169">
    <property type="entry name" value="NADPH-DEPENDENT 1-ACYLDIHYDROXYACETONE PHOSPHATE REDUCTASE"/>
    <property type="match status" value="1"/>
</dbReference>
<accession>A0A0C1E2L9</accession>
<evidence type="ECO:0000313" key="6">
    <source>
        <dbReference type="Proteomes" id="UP000053475"/>
    </source>
</evidence>
<dbReference type="Pfam" id="PF00106">
    <property type="entry name" value="adh_short"/>
    <property type="match status" value="1"/>
</dbReference>
<dbReference type="InterPro" id="IPR036291">
    <property type="entry name" value="NAD(P)-bd_dom_sf"/>
</dbReference>
<dbReference type="PROSITE" id="PS00061">
    <property type="entry name" value="ADH_SHORT"/>
    <property type="match status" value="1"/>
</dbReference>
<dbReference type="GO" id="GO:0019433">
    <property type="term" value="P:triglyceride catabolic process"/>
    <property type="evidence" value="ECO:0007669"/>
    <property type="project" value="TreeGrafter"/>
</dbReference>
<evidence type="ECO:0008006" key="7">
    <source>
        <dbReference type="Google" id="ProtNLM"/>
    </source>
</evidence>
<dbReference type="PANTHER" id="PTHR44169:SF3">
    <property type="entry name" value="SHORT-CHAIN DEHYDROGENASE SRDE"/>
    <property type="match status" value="1"/>
</dbReference>
<dbReference type="SUPFAM" id="SSF51735">
    <property type="entry name" value="NAD(P)-binding Rossmann-fold domains"/>
    <property type="match status" value="1"/>
</dbReference>
<dbReference type="AlphaFoldDB" id="A0A0C1E2L9"/>
<comment type="similarity">
    <text evidence="1 4">Belongs to the short-chain dehydrogenases/reductases (SDR) family.</text>
</comment>
<evidence type="ECO:0000256" key="3">
    <source>
        <dbReference type="ARBA" id="ARBA00023002"/>
    </source>
</evidence>
<evidence type="ECO:0000256" key="1">
    <source>
        <dbReference type="ARBA" id="ARBA00006484"/>
    </source>
</evidence>
<evidence type="ECO:0000256" key="4">
    <source>
        <dbReference type="RuleBase" id="RU000363"/>
    </source>
</evidence>
<evidence type="ECO:0000256" key="2">
    <source>
        <dbReference type="ARBA" id="ARBA00022857"/>
    </source>
</evidence>
<evidence type="ECO:0000313" key="5">
    <source>
        <dbReference type="EMBL" id="KIA75787.1"/>
    </source>
</evidence>
<dbReference type="GO" id="GO:0006654">
    <property type="term" value="P:phosphatidic acid biosynthetic process"/>
    <property type="evidence" value="ECO:0007669"/>
    <property type="project" value="TreeGrafter"/>
</dbReference>
<dbReference type="GO" id="GO:0044550">
    <property type="term" value="P:secondary metabolite biosynthetic process"/>
    <property type="evidence" value="ECO:0007669"/>
    <property type="project" value="UniProtKB-ARBA"/>
</dbReference>
<keyword evidence="2" id="KW-0521">NADP</keyword>
<dbReference type="PRINTS" id="PR00081">
    <property type="entry name" value="GDHRDH"/>
</dbReference>
<dbReference type="InterPro" id="IPR002347">
    <property type="entry name" value="SDR_fam"/>
</dbReference>
<dbReference type="PRINTS" id="PR00080">
    <property type="entry name" value="SDRFAMILY"/>
</dbReference>
<dbReference type="GO" id="GO:0005811">
    <property type="term" value="C:lipid droplet"/>
    <property type="evidence" value="ECO:0007669"/>
    <property type="project" value="TreeGrafter"/>
</dbReference>
<keyword evidence="6" id="KW-1185">Reference proteome</keyword>
<keyword evidence="3" id="KW-0560">Oxidoreductase</keyword>
<organism evidence="5 6">
    <name type="scientific">Aspergillus ustus</name>
    <dbReference type="NCBI Taxonomy" id="40382"/>
    <lineage>
        <taxon>Eukaryota</taxon>
        <taxon>Fungi</taxon>
        <taxon>Dikarya</taxon>
        <taxon>Ascomycota</taxon>
        <taxon>Pezizomycotina</taxon>
        <taxon>Eurotiomycetes</taxon>
        <taxon>Eurotiomycetidae</taxon>
        <taxon>Eurotiales</taxon>
        <taxon>Aspergillaceae</taxon>
        <taxon>Aspergillus</taxon>
        <taxon>Aspergillus subgen. Nidulantes</taxon>
    </lineage>
</organism>
<comment type="caution">
    <text evidence="5">The sequence shown here is derived from an EMBL/GenBank/DDBJ whole genome shotgun (WGS) entry which is preliminary data.</text>
</comment>
<dbReference type="GO" id="GO:0005783">
    <property type="term" value="C:endoplasmic reticulum"/>
    <property type="evidence" value="ECO:0007669"/>
    <property type="project" value="TreeGrafter"/>
</dbReference>
<reference evidence="5 6" key="1">
    <citation type="submission" date="2014-11" db="EMBL/GenBank/DDBJ databases">
        <title>Genomics derived discovery of secondary metabolites biosynthetic gene clusters in Aspergillus ustus.</title>
        <authorList>
            <person name="Pi B."/>
            <person name="Dai F."/>
            <person name="Song X."/>
            <person name="Zhu C."/>
            <person name="Li H."/>
            <person name="Yu D."/>
        </authorList>
    </citation>
    <scope>NUCLEOTIDE SEQUENCE [LARGE SCALE GENOMIC DNA]</scope>
    <source>
        <strain evidence="5 6">3.3904</strain>
    </source>
</reference>
<sequence length="293" mass="31556">MSSKRSILITGCSDGSLGSALALQFHKAGWRVFASARTLPKLARVKDAGIETVLLDTLSNESIQNCVTQVQEMTGGSLDAILNNAGAGYSMPLIDLDIAKARELFDLNVWSILNVTRAFLPLLMKSTHESGALVVNNTACASVTAGNTPFSGAYNASKAAAASLTETLRLELEPFGIKVVNLMTGAVRSTFHDNAPMPALPSTSLYHVAKETVERAMSGANSTDHADPEEWASQVVSDLSRRNPPHWVWRGKFSTIVRLASHLPVGALDGTMKKMVGLDVVQREYKQKQAPYE</sequence>
<dbReference type="EMBL" id="JOMC01000036">
    <property type="protein sequence ID" value="KIA75787.1"/>
    <property type="molecule type" value="Genomic_DNA"/>
</dbReference>
<dbReference type="Gene3D" id="3.40.50.720">
    <property type="entry name" value="NAD(P)-binding Rossmann-like Domain"/>
    <property type="match status" value="1"/>
</dbReference>